<gene>
    <name evidence="2" type="ORF">CEE37_02540</name>
</gene>
<protein>
    <recommendedName>
        <fullName evidence="1">Secretion system C-terminal sorting domain-containing protein</fullName>
    </recommendedName>
</protein>
<dbReference type="NCBIfam" id="TIGR04183">
    <property type="entry name" value="Por_Secre_tail"/>
    <property type="match status" value="1"/>
</dbReference>
<name>A0A532V2S8_UNCL8</name>
<evidence type="ECO:0000259" key="1">
    <source>
        <dbReference type="Pfam" id="PF18962"/>
    </source>
</evidence>
<feature type="domain" description="Secretion system C-terminal sorting" evidence="1">
    <location>
        <begin position="204"/>
        <end position="280"/>
    </location>
</feature>
<proteinExistence type="predicted"/>
<dbReference type="Gene3D" id="2.60.40.4070">
    <property type="match status" value="1"/>
</dbReference>
<evidence type="ECO:0000313" key="2">
    <source>
        <dbReference type="EMBL" id="TKJ41458.1"/>
    </source>
</evidence>
<dbReference type="InterPro" id="IPR026444">
    <property type="entry name" value="Secre_tail"/>
</dbReference>
<dbReference type="Gene3D" id="2.60.40.3880">
    <property type="match status" value="1"/>
</dbReference>
<comment type="caution">
    <text evidence="2">The sequence shown here is derived from an EMBL/GenBank/DDBJ whole genome shotgun (WGS) entry which is preliminary data.</text>
</comment>
<dbReference type="AlphaFoldDB" id="A0A532V2S8"/>
<evidence type="ECO:0000313" key="3">
    <source>
        <dbReference type="Proteomes" id="UP000319619"/>
    </source>
</evidence>
<accession>A0A532V2S8</accession>
<dbReference type="Pfam" id="PF18962">
    <property type="entry name" value="Por_Secre_tail"/>
    <property type="match status" value="1"/>
</dbReference>
<reference evidence="2 3" key="1">
    <citation type="submission" date="2017-06" db="EMBL/GenBank/DDBJ databases">
        <title>Novel microbial phyla capable of carbon fixation and sulfur reduction in deep-sea sediments.</title>
        <authorList>
            <person name="Huang J."/>
            <person name="Baker B."/>
            <person name="Wang Y."/>
        </authorList>
    </citation>
    <scope>NUCLEOTIDE SEQUENCE [LARGE SCALE GENOMIC DNA]</scope>
    <source>
        <strain evidence="2">B3_LCP</strain>
    </source>
</reference>
<dbReference type="EMBL" id="NJBN01000002">
    <property type="protein sequence ID" value="TKJ41458.1"/>
    <property type="molecule type" value="Genomic_DNA"/>
</dbReference>
<dbReference type="Proteomes" id="UP000319619">
    <property type="component" value="Unassembled WGS sequence"/>
</dbReference>
<sequence>MGVLSVYGTLISDCTYVEANINVSNGVNVEAWYVNGGAGGGGEGGPGVQDTLECVGVMLTPYNPPILIPASGGSFDYNIGVGNGSPTTENFDFWCDVTLPNGSIYGPVLGPFNLTFLADMYADRDRSQNVPAHAPAGEYSFNAYVGFYPDSATFGHSFPFEKLSDGSLAVGDWTEGWTNSGEPFDEWLTQAAVVLPEEYSFSQVYPNPFNPLARLSFSLPEVSHVKLAIYDLQGRLVANLVDGMSEVGAHEFTFDATNLSSGIYIARLEAGSYSASQKLVLMK</sequence>
<organism evidence="2 3">
    <name type="scientific">candidate division LCP-89 bacterium B3_LCP</name>
    <dbReference type="NCBI Taxonomy" id="2012998"/>
    <lineage>
        <taxon>Bacteria</taxon>
        <taxon>Pseudomonadati</taxon>
        <taxon>Bacteria division LCP-89</taxon>
    </lineage>
</organism>